<proteinExistence type="predicted"/>
<dbReference type="AlphaFoldDB" id="A0A7K0DAU0"/>
<sequence>MYTAWFKSTHSGSEHTCVEIAHRAEAVHIRDSKYVGPSDDQPIVSIAPDLWSAFLHLVLSATSASLDDTVSIALHPAGGATIVGGSTALVYTAAEWDAFTKGVADGQFDRVR</sequence>
<feature type="domain" description="DUF397" evidence="1">
    <location>
        <begin position="4"/>
        <end position="56"/>
    </location>
</feature>
<reference evidence="2 3" key="1">
    <citation type="submission" date="2019-10" db="EMBL/GenBank/DDBJ databases">
        <title>Nocardia macrotermitis sp. nov. and Nocardia aurantia sp. nov., isolated from the gut of fungus growing-termite Macrotermes natalensis.</title>
        <authorList>
            <person name="Benndorf R."/>
            <person name="Schwitalla J."/>
            <person name="Martin K."/>
            <person name="De Beer W."/>
            <person name="Kaster A.-K."/>
            <person name="Vollmers J."/>
            <person name="Poulsen M."/>
            <person name="Beemelmanns C."/>
        </authorList>
    </citation>
    <scope>NUCLEOTIDE SEQUENCE [LARGE SCALE GENOMIC DNA]</scope>
    <source>
        <strain evidence="2 3">RB20</strain>
    </source>
</reference>
<dbReference type="InterPro" id="IPR007278">
    <property type="entry name" value="DUF397"/>
</dbReference>
<gene>
    <name evidence="2" type="ORF">NRB20_60270</name>
</gene>
<protein>
    <recommendedName>
        <fullName evidence="1">DUF397 domain-containing protein</fullName>
    </recommendedName>
</protein>
<dbReference type="EMBL" id="WEGK01000016">
    <property type="protein sequence ID" value="MQY22903.1"/>
    <property type="molecule type" value="Genomic_DNA"/>
</dbReference>
<dbReference type="OrthoDB" id="4559577at2"/>
<accession>A0A7K0DAU0</accession>
<name>A0A7K0DAU0_9NOCA</name>
<evidence type="ECO:0000259" key="1">
    <source>
        <dbReference type="Pfam" id="PF04149"/>
    </source>
</evidence>
<evidence type="ECO:0000313" key="3">
    <source>
        <dbReference type="Proteomes" id="UP000438448"/>
    </source>
</evidence>
<comment type="caution">
    <text evidence="2">The sequence shown here is derived from an EMBL/GenBank/DDBJ whole genome shotgun (WGS) entry which is preliminary data.</text>
</comment>
<dbReference type="RefSeq" id="WP_153414727.1">
    <property type="nucleotide sequence ID" value="NZ_WEGK01000016.1"/>
</dbReference>
<dbReference type="Pfam" id="PF04149">
    <property type="entry name" value="DUF397"/>
    <property type="match status" value="1"/>
</dbReference>
<evidence type="ECO:0000313" key="2">
    <source>
        <dbReference type="EMBL" id="MQY22903.1"/>
    </source>
</evidence>
<dbReference type="Proteomes" id="UP000438448">
    <property type="component" value="Unassembled WGS sequence"/>
</dbReference>
<organism evidence="2 3">
    <name type="scientific">Nocardia macrotermitis</name>
    <dbReference type="NCBI Taxonomy" id="2585198"/>
    <lineage>
        <taxon>Bacteria</taxon>
        <taxon>Bacillati</taxon>
        <taxon>Actinomycetota</taxon>
        <taxon>Actinomycetes</taxon>
        <taxon>Mycobacteriales</taxon>
        <taxon>Nocardiaceae</taxon>
        <taxon>Nocardia</taxon>
    </lineage>
</organism>
<keyword evidence="3" id="KW-1185">Reference proteome</keyword>